<dbReference type="RefSeq" id="WP_398282752.1">
    <property type="nucleotide sequence ID" value="NZ_JBITLV010000005.1"/>
</dbReference>
<evidence type="ECO:0000313" key="1">
    <source>
        <dbReference type="EMBL" id="MFI7588752.1"/>
    </source>
</evidence>
<accession>A0ABW8AT26</accession>
<reference evidence="1 2" key="1">
    <citation type="submission" date="2024-10" db="EMBL/GenBank/DDBJ databases">
        <title>The Natural Products Discovery Center: Release of the First 8490 Sequenced Strains for Exploring Actinobacteria Biosynthetic Diversity.</title>
        <authorList>
            <person name="Kalkreuter E."/>
            <person name="Kautsar S.A."/>
            <person name="Yang D."/>
            <person name="Bader C.D."/>
            <person name="Teijaro C.N."/>
            <person name="Fluegel L."/>
            <person name="Davis C.M."/>
            <person name="Simpson J.R."/>
            <person name="Lauterbach L."/>
            <person name="Steele A.D."/>
            <person name="Gui C."/>
            <person name="Meng S."/>
            <person name="Li G."/>
            <person name="Viehrig K."/>
            <person name="Ye F."/>
            <person name="Su P."/>
            <person name="Kiefer A.F."/>
            <person name="Nichols A."/>
            <person name="Cepeda A.J."/>
            <person name="Yan W."/>
            <person name="Fan B."/>
            <person name="Jiang Y."/>
            <person name="Adhikari A."/>
            <person name="Zheng C.-J."/>
            <person name="Schuster L."/>
            <person name="Cowan T.M."/>
            <person name="Smanski M.J."/>
            <person name="Chevrette M.G."/>
            <person name="De Carvalho L.P.S."/>
            <person name="Shen B."/>
        </authorList>
    </citation>
    <scope>NUCLEOTIDE SEQUENCE [LARGE SCALE GENOMIC DNA]</scope>
    <source>
        <strain evidence="1 2">NPDC049639</strain>
    </source>
</reference>
<organism evidence="1 2">
    <name type="scientific">Spongisporangium articulatum</name>
    <dbReference type="NCBI Taxonomy" id="3362603"/>
    <lineage>
        <taxon>Bacteria</taxon>
        <taxon>Bacillati</taxon>
        <taxon>Actinomycetota</taxon>
        <taxon>Actinomycetes</taxon>
        <taxon>Kineosporiales</taxon>
        <taxon>Kineosporiaceae</taxon>
        <taxon>Spongisporangium</taxon>
    </lineage>
</organism>
<sequence>MFVPGTHLSELISLQEGLISRSQLLATGLSVAQARQNARTGRWTIVSPGVYSTFTGPLSDRMRVWAALLAVGAPVAASHRTALWLDGLLESPPDAVRLAVPARRTVTALPGAKVMRRRDFERLIRRAANPPRLRLEVSVLDAADEVTSADAVLRLVFAATHGRFTTVERLRSELASRPRHRWRRLLEEVMCDVEVGVASTLELRYARDVERPHGLPRGERNRTERSGATSRYRDVRYKEWHVLVELDGRGAHPDDLRFRDWRRDNLSTLADDDTLRYGWHDVTTVPCEVAHQVVTLLRRNGWPGSFRTCGRCRR</sequence>
<dbReference type="Proteomes" id="UP001612915">
    <property type="component" value="Unassembled WGS sequence"/>
</dbReference>
<evidence type="ECO:0008006" key="3">
    <source>
        <dbReference type="Google" id="ProtNLM"/>
    </source>
</evidence>
<gene>
    <name evidence="1" type="ORF">ACIB24_16910</name>
</gene>
<dbReference type="EMBL" id="JBITLV010000005">
    <property type="protein sequence ID" value="MFI7588752.1"/>
    <property type="molecule type" value="Genomic_DNA"/>
</dbReference>
<evidence type="ECO:0000313" key="2">
    <source>
        <dbReference type="Proteomes" id="UP001612915"/>
    </source>
</evidence>
<name>A0ABW8AT26_9ACTN</name>
<comment type="caution">
    <text evidence="1">The sequence shown here is derived from an EMBL/GenBank/DDBJ whole genome shotgun (WGS) entry which is preliminary data.</text>
</comment>
<keyword evidence="2" id="KW-1185">Reference proteome</keyword>
<proteinExistence type="predicted"/>
<protein>
    <recommendedName>
        <fullName evidence="3">Transcriptional regulator, AbiEi antitoxin, Type IV TA system</fullName>
    </recommendedName>
</protein>